<proteinExistence type="predicted"/>
<dbReference type="Pfam" id="PF02348">
    <property type="entry name" value="CTP_transf_3"/>
    <property type="match status" value="1"/>
</dbReference>
<organism evidence="1 2">
    <name type="scientific">Shimia marina</name>
    <dbReference type="NCBI Taxonomy" id="321267"/>
    <lineage>
        <taxon>Bacteria</taxon>
        <taxon>Pseudomonadati</taxon>
        <taxon>Pseudomonadota</taxon>
        <taxon>Alphaproteobacteria</taxon>
        <taxon>Rhodobacterales</taxon>
        <taxon>Roseobacteraceae</taxon>
    </lineage>
</organism>
<gene>
    <name evidence="1" type="ORF">SHM7688_00956</name>
</gene>
<protein>
    <submittedName>
        <fullName evidence="1">3-deoxy-manno-octulosonate cytidylyltransferase</fullName>
    </submittedName>
</protein>
<evidence type="ECO:0000313" key="2">
    <source>
        <dbReference type="Proteomes" id="UP000054823"/>
    </source>
</evidence>
<dbReference type="CDD" id="cd02513">
    <property type="entry name" value="CMP-NeuAc_Synthase"/>
    <property type="match status" value="1"/>
</dbReference>
<evidence type="ECO:0000313" key="1">
    <source>
        <dbReference type="EMBL" id="CUH51519.1"/>
    </source>
</evidence>
<dbReference type="InterPro" id="IPR029044">
    <property type="entry name" value="Nucleotide-diphossugar_trans"/>
</dbReference>
<dbReference type="SUPFAM" id="SSF53448">
    <property type="entry name" value="Nucleotide-diphospho-sugar transferases"/>
    <property type="match status" value="1"/>
</dbReference>
<dbReference type="STRING" id="321267.SHM7688_00956"/>
<dbReference type="EMBL" id="CYPW01000006">
    <property type="protein sequence ID" value="CUH51519.1"/>
    <property type="molecule type" value="Genomic_DNA"/>
</dbReference>
<dbReference type="GO" id="GO:0008781">
    <property type="term" value="F:N-acylneuraminate cytidylyltransferase activity"/>
    <property type="evidence" value="ECO:0007669"/>
    <property type="project" value="TreeGrafter"/>
</dbReference>
<dbReference type="InterPro" id="IPR050793">
    <property type="entry name" value="CMP-NeuNAc_synthase"/>
</dbReference>
<keyword evidence="1" id="KW-0548">Nucleotidyltransferase</keyword>
<sequence>MSGSNRCIALLPMKANSQRVKGKNFRVLHDKPLFRWVLDSLLALDEIDQVVINTDAREILAENGLVESDRVKIRDRKPELCGDTVSMNRILADDIAAEPAATYLMTHTTNPMLTPETIRGAITAYDKGLAAGTADSLFTVNKIQTRFYRADGTPVNHDPDNLIQTQDLEPWFEENSNLFIFSAESFAATDARIGKKPILFEMGKMEAVDIDTPEDWLLAEACARIRMTEKVAAE</sequence>
<dbReference type="Gene3D" id="3.90.550.10">
    <property type="entry name" value="Spore Coat Polysaccharide Biosynthesis Protein SpsA, Chain A"/>
    <property type="match status" value="1"/>
</dbReference>
<name>A0A0P1FC61_9RHOB</name>
<dbReference type="Proteomes" id="UP000054823">
    <property type="component" value="Unassembled WGS sequence"/>
</dbReference>
<dbReference type="AlphaFoldDB" id="A0A0P1FC61"/>
<dbReference type="PANTHER" id="PTHR21485">
    <property type="entry name" value="HAD SUPERFAMILY MEMBERS CMAS AND KDSC"/>
    <property type="match status" value="1"/>
</dbReference>
<accession>A0A0P1FC61</accession>
<dbReference type="InterPro" id="IPR003329">
    <property type="entry name" value="Cytidylyl_trans"/>
</dbReference>
<keyword evidence="1" id="KW-0808">Transferase</keyword>
<dbReference type="PANTHER" id="PTHR21485:SF6">
    <property type="entry name" value="N-ACYLNEURAMINATE CYTIDYLYLTRANSFERASE-RELATED"/>
    <property type="match status" value="1"/>
</dbReference>
<reference evidence="1 2" key="1">
    <citation type="submission" date="2015-09" db="EMBL/GenBank/DDBJ databases">
        <authorList>
            <consortium name="Swine Surveillance"/>
        </authorList>
    </citation>
    <scope>NUCLEOTIDE SEQUENCE [LARGE SCALE GENOMIC DNA]</scope>
    <source>
        <strain evidence="1 2">CECT 7688</strain>
    </source>
</reference>
<keyword evidence="2" id="KW-1185">Reference proteome</keyword>